<evidence type="ECO:0008006" key="3">
    <source>
        <dbReference type="Google" id="ProtNLM"/>
    </source>
</evidence>
<sequence length="108" mass="12301">MGSDNHLRWRSYDPVAKTWAHRVAARDWGKKYNLIVAAGDDVIYARTPDGKMFRNHYNAANNTWSQYEEQRLGLAGVQVAGIGRRGHTVRPREQHSGRFAVVSLHTQV</sequence>
<reference evidence="2" key="1">
    <citation type="submission" date="2016-10" db="EMBL/GenBank/DDBJ databases">
        <authorList>
            <person name="Varghese N."/>
            <person name="Submissions S."/>
        </authorList>
    </citation>
    <scope>NUCLEOTIDE SEQUENCE [LARGE SCALE GENOMIC DNA]</scope>
    <source>
        <strain evidence="2">CGMCC 4.3568</strain>
    </source>
</reference>
<dbReference type="Gene3D" id="2.115.10.10">
    <property type="entry name" value="Tachylectin 2"/>
    <property type="match status" value="1"/>
</dbReference>
<proteinExistence type="predicted"/>
<dbReference type="EMBL" id="FOKG01000003">
    <property type="protein sequence ID" value="SFB02099.1"/>
    <property type="molecule type" value="Genomic_DNA"/>
</dbReference>
<evidence type="ECO:0000313" key="2">
    <source>
        <dbReference type="Proteomes" id="UP000243799"/>
    </source>
</evidence>
<protein>
    <recommendedName>
        <fullName evidence="3">Tachylectin</fullName>
    </recommendedName>
</protein>
<accession>A0A1I0XLW2</accession>
<evidence type="ECO:0000313" key="1">
    <source>
        <dbReference type="EMBL" id="SFB02099.1"/>
    </source>
</evidence>
<dbReference type="OrthoDB" id="3660483at2"/>
<gene>
    <name evidence="1" type="ORF">SAMN05216266_103328</name>
</gene>
<dbReference type="AlphaFoldDB" id="A0A1I0XLW2"/>
<dbReference type="RefSeq" id="WP_091671511.1">
    <property type="nucleotide sequence ID" value="NZ_FOKG01000003.1"/>
</dbReference>
<keyword evidence="2" id="KW-1185">Reference proteome</keyword>
<dbReference type="Proteomes" id="UP000243799">
    <property type="component" value="Unassembled WGS sequence"/>
</dbReference>
<organism evidence="1 2">
    <name type="scientific">Amycolatopsis marina</name>
    <dbReference type="NCBI Taxonomy" id="490629"/>
    <lineage>
        <taxon>Bacteria</taxon>
        <taxon>Bacillati</taxon>
        <taxon>Actinomycetota</taxon>
        <taxon>Actinomycetes</taxon>
        <taxon>Pseudonocardiales</taxon>
        <taxon>Pseudonocardiaceae</taxon>
        <taxon>Amycolatopsis</taxon>
    </lineage>
</organism>
<dbReference type="STRING" id="490629.SAMN05216266_103328"/>
<name>A0A1I0XLW2_9PSEU</name>